<keyword evidence="1" id="KW-0472">Membrane</keyword>
<name>A0ABP9QL87_9RHOO</name>
<protein>
    <submittedName>
        <fullName evidence="7">ShlB/FhaC/HecB family hemolysin secretion/activation protein</fullName>
    </submittedName>
</protein>
<organism evidence="7 8">
    <name type="scientific">Viridibacterium curvum</name>
    <dbReference type="NCBI Taxonomy" id="1101404"/>
    <lineage>
        <taxon>Bacteria</taxon>
        <taxon>Pseudomonadati</taxon>
        <taxon>Pseudomonadota</taxon>
        <taxon>Betaproteobacteria</taxon>
        <taxon>Rhodocyclales</taxon>
        <taxon>Rhodocyclaceae</taxon>
        <taxon>Viridibacterium</taxon>
    </lineage>
</organism>
<sequence length="543" mass="58688">MSVTRLPLLLACLALCAPLAGQAQTAAPGATQAALPATFLITELLVEGNTVLSSAQIERVVERFLGPDRKLDDVYAAQDALAKVYEESGYVSATVRALRLDPIDTEWGKGWVAVLVVTEGRVDRLKVTGAQYNLPSAVRDRVASVGEGKVPHFPTLQKELAEVAGMSDLSVTPLLRPGRDPGTMEVELKVEDKLPLHAWAQLSNEQSPDTSPRRMELGARYDNLWQAQHSVSFRFINTPLKTSEIQVGVLTYSLPNGKGDERLTFYGVRSDSKVGTDTATGVVGKGSTLGFRQTAIVPASGEGHYERLSYGADYKRLGEESEASGSKPVQYLPLALQFIGMYPGESGRWRISSGLTASFAGVMDRKVNECSSVAGDRDQFDCRRAGASASFLVWNSSVQREHKLGKWGALQGKLGWQFASGPLISSEQFFVGGADSVRGYYQSEAGGDDGANASLEYLTPSLIPESWKFGLKFLTFFDAGWVRKQQVLSGQTADYRLIGTGLGVRLEVGKTLTGTLDWGRAQLPGPTSKDGANRVHAQVKAEF</sequence>
<dbReference type="PANTHER" id="PTHR34597:SF6">
    <property type="entry name" value="BLR6126 PROTEIN"/>
    <property type="match status" value="1"/>
</dbReference>
<gene>
    <name evidence="7" type="ORF">GCM10025770_16000</name>
</gene>
<dbReference type="Pfam" id="PF03865">
    <property type="entry name" value="ShlB"/>
    <property type="match status" value="1"/>
</dbReference>
<feature type="domain" description="Polypeptide-transport-associated ShlB-type" evidence="6">
    <location>
        <begin position="39"/>
        <end position="96"/>
    </location>
</feature>
<dbReference type="InterPro" id="IPR051544">
    <property type="entry name" value="TPS_OM_transporter"/>
</dbReference>
<keyword evidence="4" id="KW-0732">Signal</keyword>
<keyword evidence="3" id="KW-0998">Cell outer membrane</keyword>
<dbReference type="EMBL" id="BAABLD010000008">
    <property type="protein sequence ID" value="GAA5163590.1"/>
    <property type="molecule type" value="Genomic_DNA"/>
</dbReference>
<dbReference type="InterPro" id="IPR013686">
    <property type="entry name" value="Polypept-transport_assoc_ShlB"/>
</dbReference>
<feature type="signal peptide" evidence="4">
    <location>
        <begin position="1"/>
        <end position="23"/>
    </location>
</feature>
<evidence type="ECO:0000313" key="8">
    <source>
        <dbReference type="Proteomes" id="UP001500547"/>
    </source>
</evidence>
<accession>A0ABP9QL87</accession>
<evidence type="ECO:0000256" key="3">
    <source>
        <dbReference type="ARBA" id="ARBA00023237"/>
    </source>
</evidence>
<reference evidence="8" key="1">
    <citation type="journal article" date="2019" name="Int. J. Syst. Evol. Microbiol.">
        <title>The Global Catalogue of Microorganisms (GCM) 10K type strain sequencing project: providing services to taxonomists for standard genome sequencing and annotation.</title>
        <authorList>
            <consortium name="The Broad Institute Genomics Platform"/>
            <consortium name="The Broad Institute Genome Sequencing Center for Infectious Disease"/>
            <person name="Wu L."/>
            <person name="Ma J."/>
        </authorList>
    </citation>
    <scope>NUCLEOTIDE SEQUENCE [LARGE SCALE GENOMIC DNA]</scope>
    <source>
        <strain evidence="8">JCM 18715</strain>
    </source>
</reference>
<evidence type="ECO:0000259" key="5">
    <source>
        <dbReference type="Pfam" id="PF03865"/>
    </source>
</evidence>
<dbReference type="Pfam" id="PF08479">
    <property type="entry name" value="POTRA_2"/>
    <property type="match status" value="1"/>
</dbReference>
<dbReference type="Gene3D" id="3.10.20.310">
    <property type="entry name" value="membrane protein fhac"/>
    <property type="match status" value="1"/>
</dbReference>
<comment type="caution">
    <text evidence="7">The sequence shown here is derived from an EMBL/GenBank/DDBJ whole genome shotgun (WGS) entry which is preliminary data.</text>
</comment>
<keyword evidence="8" id="KW-1185">Reference proteome</keyword>
<evidence type="ECO:0000256" key="4">
    <source>
        <dbReference type="SAM" id="SignalP"/>
    </source>
</evidence>
<evidence type="ECO:0000256" key="1">
    <source>
        <dbReference type="ARBA" id="ARBA00022452"/>
    </source>
</evidence>
<keyword evidence="1" id="KW-1134">Transmembrane beta strand</keyword>
<dbReference type="Gene3D" id="2.40.160.50">
    <property type="entry name" value="membrane protein fhac: a member of the omp85/tpsb transporter family"/>
    <property type="match status" value="1"/>
</dbReference>
<evidence type="ECO:0000256" key="2">
    <source>
        <dbReference type="ARBA" id="ARBA00022692"/>
    </source>
</evidence>
<feature type="chain" id="PRO_5045828575" evidence="4">
    <location>
        <begin position="24"/>
        <end position="543"/>
    </location>
</feature>
<evidence type="ECO:0000259" key="6">
    <source>
        <dbReference type="Pfam" id="PF08479"/>
    </source>
</evidence>
<evidence type="ECO:0000313" key="7">
    <source>
        <dbReference type="EMBL" id="GAA5163590.1"/>
    </source>
</evidence>
<dbReference type="PANTHER" id="PTHR34597">
    <property type="entry name" value="SLR1661 PROTEIN"/>
    <property type="match status" value="1"/>
</dbReference>
<keyword evidence="2" id="KW-0812">Transmembrane</keyword>
<feature type="domain" description="Haemolysin activator HlyB C-terminal" evidence="5">
    <location>
        <begin position="388"/>
        <end position="506"/>
    </location>
</feature>
<dbReference type="InterPro" id="IPR005565">
    <property type="entry name" value="Hemolysn_activator_HlyB_C"/>
</dbReference>
<proteinExistence type="predicted"/>
<dbReference type="Proteomes" id="UP001500547">
    <property type="component" value="Unassembled WGS sequence"/>
</dbReference>
<dbReference type="RefSeq" id="WP_345532372.1">
    <property type="nucleotide sequence ID" value="NZ_BAABLD010000008.1"/>
</dbReference>